<evidence type="ECO:0000256" key="2">
    <source>
        <dbReference type="ARBA" id="ARBA00008017"/>
    </source>
</evidence>
<keyword evidence="12" id="KW-1185">Reference proteome</keyword>
<dbReference type="EMBL" id="MRCC01000034">
    <property type="protein sequence ID" value="OKH20776.1"/>
    <property type="molecule type" value="Genomic_DNA"/>
</dbReference>
<proteinExistence type="inferred from homology"/>
<dbReference type="SUPFAM" id="SSF82689">
    <property type="entry name" value="Mechanosensitive channel protein MscS (YggB), C-terminal domain"/>
    <property type="match status" value="1"/>
</dbReference>
<name>A0A1U7HB18_9CHRO</name>
<dbReference type="InterPro" id="IPR006685">
    <property type="entry name" value="MscS_channel_2nd"/>
</dbReference>
<evidence type="ECO:0000256" key="1">
    <source>
        <dbReference type="ARBA" id="ARBA00004651"/>
    </source>
</evidence>
<evidence type="ECO:0000256" key="5">
    <source>
        <dbReference type="ARBA" id="ARBA00022989"/>
    </source>
</evidence>
<evidence type="ECO:0000256" key="7">
    <source>
        <dbReference type="SAM" id="Phobius"/>
    </source>
</evidence>
<dbReference type="GO" id="GO:0005886">
    <property type="term" value="C:plasma membrane"/>
    <property type="evidence" value="ECO:0007669"/>
    <property type="project" value="UniProtKB-SubCell"/>
</dbReference>
<evidence type="ECO:0000259" key="9">
    <source>
        <dbReference type="Pfam" id="PF21082"/>
    </source>
</evidence>
<dbReference type="InterPro" id="IPR049142">
    <property type="entry name" value="MS_channel_1st"/>
</dbReference>
<comment type="similarity">
    <text evidence="2">Belongs to the MscS (TC 1.A.23) family.</text>
</comment>
<feature type="domain" description="Mechanosensitive ion channel MscS C-terminal" evidence="9">
    <location>
        <begin position="426"/>
        <end position="513"/>
    </location>
</feature>
<keyword evidence="3" id="KW-1003">Cell membrane</keyword>
<dbReference type="Pfam" id="PF00924">
    <property type="entry name" value="MS_channel_2nd"/>
    <property type="match status" value="1"/>
</dbReference>
<comment type="caution">
    <text evidence="11">The sequence shown here is derived from an EMBL/GenBank/DDBJ whole genome shotgun (WGS) entry which is preliminary data.</text>
</comment>
<dbReference type="FunFam" id="3.30.70.100:FF:000018">
    <property type="entry name" value="MscS mechanosensitive ion channel"/>
    <property type="match status" value="1"/>
</dbReference>
<evidence type="ECO:0000256" key="3">
    <source>
        <dbReference type="ARBA" id="ARBA00022475"/>
    </source>
</evidence>
<dbReference type="Gene3D" id="3.30.70.100">
    <property type="match status" value="1"/>
</dbReference>
<feature type="domain" description="Mechanosensitive ion channel transmembrane helices 2/3" evidence="10">
    <location>
        <begin position="319"/>
        <end position="354"/>
    </location>
</feature>
<feature type="transmembrane region" description="Helical" evidence="7">
    <location>
        <begin position="313"/>
        <end position="332"/>
    </location>
</feature>
<dbReference type="FunFam" id="2.30.30.60:FF:000001">
    <property type="entry name" value="MscS Mechanosensitive ion channel"/>
    <property type="match status" value="1"/>
</dbReference>
<gene>
    <name evidence="11" type="ORF">NIES1031_22710</name>
</gene>
<keyword evidence="5 7" id="KW-1133">Transmembrane helix</keyword>
<evidence type="ECO:0000259" key="8">
    <source>
        <dbReference type="Pfam" id="PF00924"/>
    </source>
</evidence>
<dbReference type="RefSeq" id="WP_073551702.1">
    <property type="nucleotide sequence ID" value="NZ_CAWMVK010000028.1"/>
</dbReference>
<dbReference type="Gene3D" id="2.30.30.60">
    <property type="match status" value="1"/>
</dbReference>
<accession>A0A1U7HB18</accession>
<organism evidence="11 12">
    <name type="scientific">Chroogloeocystis siderophila 5.2 s.c.1</name>
    <dbReference type="NCBI Taxonomy" id="247279"/>
    <lineage>
        <taxon>Bacteria</taxon>
        <taxon>Bacillati</taxon>
        <taxon>Cyanobacteriota</taxon>
        <taxon>Cyanophyceae</taxon>
        <taxon>Oscillatoriophycideae</taxon>
        <taxon>Chroococcales</taxon>
        <taxon>Chroococcaceae</taxon>
        <taxon>Chroogloeocystis</taxon>
    </lineage>
</organism>
<feature type="transmembrane region" description="Helical" evidence="7">
    <location>
        <begin position="338"/>
        <end position="357"/>
    </location>
</feature>
<evidence type="ECO:0000313" key="12">
    <source>
        <dbReference type="Proteomes" id="UP000185984"/>
    </source>
</evidence>
<dbReference type="InterPro" id="IPR010920">
    <property type="entry name" value="LSM_dom_sf"/>
</dbReference>
<dbReference type="Pfam" id="PF21082">
    <property type="entry name" value="MS_channel_3rd"/>
    <property type="match status" value="1"/>
</dbReference>
<dbReference type="SUPFAM" id="SSF82861">
    <property type="entry name" value="Mechanosensitive channel protein MscS (YggB), transmembrane region"/>
    <property type="match status" value="1"/>
</dbReference>
<dbReference type="SUPFAM" id="SSF50182">
    <property type="entry name" value="Sm-like ribonucleoproteins"/>
    <property type="match status" value="1"/>
</dbReference>
<dbReference type="PANTHER" id="PTHR30460:SF0">
    <property type="entry name" value="MODERATE CONDUCTANCE MECHANOSENSITIVE CHANNEL YBIO"/>
    <property type="match status" value="1"/>
</dbReference>
<dbReference type="AlphaFoldDB" id="A0A1U7HB18"/>
<comment type="subcellular location">
    <subcellularLocation>
        <location evidence="1">Cell membrane</location>
        <topology evidence="1">Multi-pass membrane protein</topology>
    </subcellularLocation>
</comment>
<dbReference type="InterPro" id="IPR011066">
    <property type="entry name" value="MscS_channel_C_sf"/>
</dbReference>
<dbReference type="Proteomes" id="UP000185984">
    <property type="component" value="Unassembled WGS sequence"/>
</dbReference>
<dbReference type="OrthoDB" id="9809206at2"/>
<feature type="transmembrane region" description="Helical" evidence="7">
    <location>
        <begin position="249"/>
        <end position="272"/>
    </location>
</feature>
<dbReference type="Gene3D" id="1.10.287.1260">
    <property type="match status" value="1"/>
</dbReference>
<dbReference type="InterPro" id="IPR045276">
    <property type="entry name" value="YbiO_bact"/>
</dbReference>
<feature type="transmembrane region" description="Helical" evidence="7">
    <location>
        <begin position="221"/>
        <end position="243"/>
    </location>
</feature>
<protein>
    <submittedName>
        <fullName evidence="11">Mechanosensitive ion channel protein MscS</fullName>
    </submittedName>
</protein>
<evidence type="ECO:0000256" key="4">
    <source>
        <dbReference type="ARBA" id="ARBA00022692"/>
    </source>
</evidence>
<sequence>MHSRFWAITGSIFLNTVIVSPFSAQIPALPIPLPNLTQQADTSETQVVTASIRLDGRRLFQIAAPRASLQQRVDDIQQRLQLISQNYIQSDSDALQIDIRTENNLPVIYVNDQLLLTVTDLDAQVQQEEDPFSVAQRLAQSLEQNLRRAKQERQPESLQRQGAIASGVFLGVVITSWGIRRWYWRLKQQPVTFATPQTTNPVTTQLTRQRHRNIEEVRRRLFQLTQSLVWGGGTLVILGLFPFTRIVQAWIFTALTIPFTLVIVGIGTYVVIRLSYILIDQFTAAFANNALLTSEDALRLQLRVSTISGVTKSIATLSGVIIGIVVALTALGVNVAPILAGAGLLGVAISLASQNLIKDAINGFLIIVEDQYALGDVIEVGTVGGLVENLNLRITQLRDAEGRLITIPNSEIKIVANLSSRWSRADLNIPVAYHADVDQALKLINQIGVEMTQDIRWMEHIIETPQVLGVENFGDRGLVIRVWIKTQPLKQWDVAREYRRRLKITFDKEGIPIPFPQQTIWLQDSQVQSIVDNNKKNNG</sequence>
<evidence type="ECO:0000259" key="10">
    <source>
        <dbReference type="Pfam" id="PF21088"/>
    </source>
</evidence>
<keyword evidence="4 7" id="KW-0812">Transmembrane</keyword>
<dbReference type="STRING" id="247279.NIES1031_22710"/>
<evidence type="ECO:0000313" key="11">
    <source>
        <dbReference type="EMBL" id="OKH20776.1"/>
    </source>
</evidence>
<dbReference type="InterPro" id="IPR049278">
    <property type="entry name" value="MS_channel_C"/>
</dbReference>
<dbReference type="PANTHER" id="PTHR30460">
    <property type="entry name" value="MODERATE CONDUCTANCE MECHANOSENSITIVE CHANNEL YBIO"/>
    <property type="match status" value="1"/>
</dbReference>
<dbReference type="GO" id="GO:0008381">
    <property type="term" value="F:mechanosensitive monoatomic ion channel activity"/>
    <property type="evidence" value="ECO:0007669"/>
    <property type="project" value="InterPro"/>
</dbReference>
<reference evidence="11 12" key="1">
    <citation type="submission" date="2016-11" db="EMBL/GenBank/DDBJ databases">
        <title>Draft Genome Sequences of Nine Cyanobacterial Strains from Diverse Habitats.</title>
        <authorList>
            <person name="Zhu T."/>
            <person name="Hou S."/>
            <person name="Lu X."/>
            <person name="Hess W.R."/>
        </authorList>
    </citation>
    <scope>NUCLEOTIDE SEQUENCE [LARGE SCALE GENOMIC DNA]</scope>
    <source>
        <strain evidence="11 12">5.2 s.c.1</strain>
    </source>
</reference>
<evidence type="ECO:0000256" key="6">
    <source>
        <dbReference type="ARBA" id="ARBA00023136"/>
    </source>
</evidence>
<feature type="transmembrane region" description="Helical" evidence="7">
    <location>
        <begin position="162"/>
        <end position="179"/>
    </location>
</feature>
<dbReference type="InterPro" id="IPR023408">
    <property type="entry name" value="MscS_beta-dom_sf"/>
</dbReference>
<feature type="domain" description="Mechanosensitive ion channel MscS" evidence="8">
    <location>
        <begin position="355"/>
        <end position="419"/>
    </location>
</feature>
<dbReference type="Pfam" id="PF21088">
    <property type="entry name" value="MS_channel_1st"/>
    <property type="match status" value="1"/>
</dbReference>
<keyword evidence="6 7" id="KW-0472">Membrane</keyword>
<dbReference type="InterPro" id="IPR011014">
    <property type="entry name" value="MscS_channel_TM-2"/>
</dbReference>